<feature type="domain" description="Knr4/Smi1-like" evidence="1">
    <location>
        <begin position="16"/>
        <end position="133"/>
    </location>
</feature>
<dbReference type="Pfam" id="PF14567">
    <property type="entry name" value="SUKH_5"/>
    <property type="match status" value="1"/>
</dbReference>
<gene>
    <name evidence="2" type="ORF">AF332_15885</name>
</gene>
<comment type="caution">
    <text evidence="2">The sequence shown here is derived from an EMBL/GenBank/DDBJ whole genome shotgun (WGS) entry which is preliminary data.</text>
</comment>
<dbReference type="Proteomes" id="UP000037109">
    <property type="component" value="Unassembled WGS sequence"/>
</dbReference>
<proteinExistence type="predicted"/>
<evidence type="ECO:0000313" key="2">
    <source>
        <dbReference type="EMBL" id="KON88137.1"/>
    </source>
</evidence>
<dbReference type="SUPFAM" id="SSF160631">
    <property type="entry name" value="SMI1/KNR4-like"/>
    <property type="match status" value="1"/>
</dbReference>
<evidence type="ECO:0000313" key="3">
    <source>
        <dbReference type="Proteomes" id="UP000037109"/>
    </source>
</evidence>
<keyword evidence="3" id="KW-1185">Reference proteome</keyword>
<dbReference type="RefSeq" id="WP_053435510.1">
    <property type="nucleotide sequence ID" value="NZ_LGUF01000007.1"/>
</dbReference>
<dbReference type="SMART" id="SM00860">
    <property type="entry name" value="SMI1_KNR4"/>
    <property type="match status" value="1"/>
</dbReference>
<dbReference type="Gene3D" id="3.40.1580.10">
    <property type="entry name" value="SMI1/KNR4-like"/>
    <property type="match status" value="1"/>
</dbReference>
<dbReference type="InterPro" id="IPR018958">
    <property type="entry name" value="Knr4/Smi1-like_dom"/>
</dbReference>
<sequence>MKKVINMINPSSKVAGVSLPELKKTEKEIGAIFPEEYKELFLATNGAKFGEWTLFPIQSNGLAALTIDIVRQNREKRPINLPNDMICIGENTKGDKLCYRIRKRFLQELIFIWNEKTGISKCKASTLSEFIDWYVPKGNSTKPKTVGTFTVESGELIVTDPCYQVDEEDLHIILSNVKNGKWTASIIYTDEEVVESLFAFYGEKKPSGKWYECEKTIPVDSAQAGIFDFAVFGRDEAIQFAVKNVYDIEIDEDGLKYYVACCDVVASDAQGGVVPGGAISMSGYGDGIYEVKVKYNPSKEVIGVLIDFGEEDE</sequence>
<protein>
    <recommendedName>
        <fullName evidence="1">Knr4/Smi1-like domain-containing protein</fullName>
    </recommendedName>
</protein>
<accession>A0A0M0GF68</accession>
<evidence type="ECO:0000259" key="1">
    <source>
        <dbReference type="SMART" id="SM00860"/>
    </source>
</evidence>
<dbReference type="InterPro" id="IPR037883">
    <property type="entry name" value="Knr4/Smi1-like_sf"/>
</dbReference>
<dbReference type="OrthoDB" id="2045100at2"/>
<dbReference type="AlphaFoldDB" id="A0A0M0GF68"/>
<organism evidence="2 3">
    <name type="scientific">Sporosarcina globispora</name>
    <name type="common">Bacillus globisporus</name>
    <dbReference type="NCBI Taxonomy" id="1459"/>
    <lineage>
        <taxon>Bacteria</taxon>
        <taxon>Bacillati</taxon>
        <taxon>Bacillota</taxon>
        <taxon>Bacilli</taxon>
        <taxon>Bacillales</taxon>
        <taxon>Caryophanaceae</taxon>
        <taxon>Sporosarcina</taxon>
    </lineage>
</organism>
<reference evidence="3" key="1">
    <citation type="submission" date="2015-07" db="EMBL/GenBank/DDBJ databases">
        <title>Fjat-10036 dsm4.</title>
        <authorList>
            <person name="Liu B."/>
            <person name="Wang J."/>
            <person name="Zhu Y."/>
            <person name="Liu G."/>
            <person name="Chen Q."/>
            <person name="Chen Z."/>
            <person name="Lan J."/>
            <person name="Che J."/>
            <person name="Ge C."/>
            <person name="Shi H."/>
            <person name="Pan Z."/>
            <person name="Liu X."/>
        </authorList>
    </citation>
    <scope>NUCLEOTIDE SEQUENCE [LARGE SCALE GENOMIC DNA]</scope>
    <source>
        <strain evidence="3">DSM 4</strain>
    </source>
</reference>
<dbReference type="EMBL" id="LGUF01000007">
    <property type="protein sequence ID" value="KON88137.1"/>
    <property type="molecule type" value="Genomic_DNA"/>
</dbReference>
<dbReference type="PATRIC" id="fig|1459.3.peg.3458"/>
<name>A0A0M0GF68_SPOGL</name>